<dbReference type="Proteomes" id="UP000245626">
    <property type="component" value="Unassembled WGS sequence"/>
</dbReference>
<evidence type="ECO:0000313" key="1">
    <source>
        <dbReference type="EMBL" id="PWN50301.1"/>
    </source>
</evidence>
<protein>
    <submittedName>
        <fullName evidence="1">FAS1 domain-containing protein</fullName>
    </submittedName>
</protein>
<sequence>MKPASLWSLLIVACSIVVALQTPLGQLPPDVIHLPTQLDTKQVDAATLGRPNLIDLLASSPDHTILLRLLQRTRLIPTLNRLQEFDDGSGMTILAPTDDAILRRRDQERKMRFKDPLFSTPALTSYAGGEVPLSLWEHALALNPSELHGQDVADLFPSLQPVWKSQGVVEMDNVNAMLRQHLLYHVLNYTLPYSTSNETGIHKPSSPIPEVGRPIMHETMHFPSRRLLQEPTRPGHIPKPDKEDHGGLLGNEGQKLRVGSITETKQITKFKKESTPALTFGTASDGSGGVRCTSELWSSPNGVIFSIDGILDLPPSLDTVINTHKSLKTLRSLLPPTLLKTLSTTPHLSLFLPASDAFDSLTELEWRFLSGKWKQSFNDRMRLVGWHASGLGVGDGRTVYGARLRDSDTASITTILGGTLSVNRDKNDHLLVNGARVIEEDILTENGVVHLIDGLILPEGDLGMTVEKYLLALNATKFVSLMYEAGLESYINQPPHGREGDGDAPPPFTFLAPRDDVIDAWLARRKAELLEGSLPSSGFDAAPSLSEVLKYHILPGQNLPKDLSDGMLIGTELIDWKLKEGRQRIPVEVDEEQASGDRKGNGDVGFGDANVLAEPVNVGGSTIYIISQLLDPPANPIQTAVSFLTLSTFVATVFSAELKKAIQRAPGVTYLVPTNDAFTGLGLTMNYLLLPESQPELQAVIEYHAIDRIVYAQDFSQEVTSYPTLLPDGGRLYARKTKNGTVLISRTQDFDENAARIIKRDILTNTGVMHEVNLVEVPIEISNRKLIRGAKAETMEDLIIQAGYGFTLDGIRNASEGEQSSFVILTPTDAAFTRINLTHILEDPAALDELVRLHIIPCRADDLIPAGKGSSLGIKDEATFASLLDKGAGGSSQYGQISFRKIPDSEEGIGWMVGIKGTRGTDGRGHAAKVLGFGRESKNASSSQGLLATYPLGGVISIDTVLTPYRPGWFYRWGWIIFTVVLTLAGISAVGFYGYRFWNRDGRIKLPEALEGEEE</sequence>
<evidence type="ECO:0000313" key="2">
    <source>
        <dbReference type="Proteomes" id="UP000245626"/>
    </source>
</evidence>
<organism evidence="1 2">
    <name type="scientific">Violaceomyces palustris</name>
    <dbReference type="NCBI Taxonomy" id="1673888"/>
    <lineage>
        <taxon>Eukaryota</taxon>
        <taxon>Fungi</taxon>
        <taxon>Dikarya</taxon>
        <taxon>Basidiomycota</taxon>
        <taxon>Ustilaginomycotina</taxon>
        <taxon>Ustilaginomycetes</taxon>
        <taxon>Violaceomycetales</taxon>
        <taxon>Violaceomycetaceae</taxon>
        <taxon>Violaceomyces</taxon>
    </lineage>
</organism>
<reference evidence="1 2" key="1">
    <citation type="journal article" date="2018" name="Mol. Biol. Evol.">
        <title>Broad Genomic Sampling Reveals a Smut Pathogenic Ancestry of the Fungal Clade Ustilaginomycotina.</title>
        <authorList>
            <person name="Kijpornyongpan T."/>
            <person name="Mondo S.J."/>
            <person name="Barry K."/>
            <person name="Sandor L."/>
            <person name="Lee J."/>
            <person name="Lipzen A."/>
            <person name="Pangilinan J."/>
            <person name="LaButti K."/>
            <person name="Hainaut M."/>
            <person name="Henrissat B."/>
            <person name="Grigoriev I.V."/>
            <person name="Spatafora J.W."/>
            <person name="Aime M.C."/>
        </authorList>
    </citation>
    <scope>NUCLEOTIDE SEQUENCE [LARGE SCALE GENOMIC DNA]</scope>
    <source>
        <strain evidence="1 2">SA 807</strain>
    </source>
</reference>
<accession>A0ACD0NX11</accession>
<keyword evidence="2" id="KW-1185">Reference proteome</keyword>
<proteinExistence type="predicted"/>
<name>A0ACD0NX11_9BASI</name>
<gene>
    <name evidence="1" type="ORF">IE53DRAFT_387419</name>
</gene>
<dbReference type="EMBL" id="KZ819947">
    <property type="protein sequence ID" value="PWN50301.1"/>
    <property type="molecule type" value="Genomic_DNA"/>
</dbReference>